<gene>
    <name evidence="2" type="ORF">LLUT_LOCUS8810</name>
</gene>
<accession>A0AAV1WEG4</accession>
<keyword evidence="3" id="KW-1185">Reference proteome</keyword>
<evidence type="ECO:0000313" key="2">
    <source>
        <dbReference type="EMBL" id="CAL0307750.1"/>
    </source>
</evidence>
<name>A0AAV1WEG4_LUPLU</name>
<organism evidence="2 3">
    <name type="scientific">Lupinus luteus</name>
    <name type="common">European yellow lupine</name>
    <dbReference type="NCBI Taxonomy" id="3873"/>
    <lineage>
        <taxon>Eukaryota</taxon>
        <taxon>Viridiplantae</taxon>
        <taxon>Streptophyta</taxon>
        <taxon>Embryophyta</taxon>
        <taxon>Tracheophyta</taxon>
        <taxon>Spermatophyta</taxon>
        <taxon>Magnoliopsida</taxon>
        <taxon>eudicotyledons</taxon>
        <taxon>Gunneridae</taxon>
        <taxon>Pentapetalae</taxon>
        <taxon>rosids</taxon>
        <taxon>fabids</taxon>
        <taxon>Fabales</taxon>
        <taxon>Fabaceae</taxon>
        <taxon>Papilionoideae</taxon>
        <taxon>50 kb inversion clade</taxon>
        <taxon>genistoids sensu lato</taxon>
        <taxon>core genistoids</taxon>
        <taxon>Genisteae</taxon>
        <taxon>Lupinus</taxon>
    </lineage>
</organism>
<proteinExistence type="predicted"/>
<evidence type="ECO:0000313" key="3">
    <source>
        <dbReference type="Proteomes" id="UP001497480"/>
    </source>
</evidence>
<reference evidence="2 3" key="1">
    <citation type="submission" date="2024-03" db="EMBL/GenBank/DDBJ databases">
        <authorList>
            <person name="Martinez-Hernandez J."/>
        </authorList>
    </citation>
    <scope>NUCLEOTIDE SEQUENCE [LARGE SCALE GENOMIC DNA]</scope>
</reference>
<evidence type="ECO:0000256" key="1">
    <source>
        <dbReference type="SAM" id="MobiDB-lite"/>
    </source>
</evidence>
<dbReference type="EMBL" id="CAXHTB010000006">
    <property type="protein sequence ID" value="CAL0307750.1"/>
    <property type="molecule type" value="Genomic_DNA"/>
</dbReference>
<protein>
    <submittedName>
        <fullName evidence="2">Uncharacterized protein</fullName>
    </submittedName>
</protein>
<comment type="caution">
    <text evidence="2">The sequence shown here is derived from an EMBL/GenBank/DDBJ whole genome shotgun (WGS) entry which is preliminary data.</text>
</comment>
<dbReference type="Proteomes" id="UP001497480">
    <property type="component" value="Unassembled WGS sequence"/>
</dbReference>
<feature type="region of interest" description="Disordered" evidence="1">
    <location>
        <begin position="43"/>
        <end position="73"/>
    </location>
</feature>
<dbReference type="AlphaFoldDB" id="A0AAV1WEG4"/>
<sequence length="230" mass="25602">MDVDDIEVFEKLCLNVFRLSKRAKLVFCPRPCRLGEKLSSGQAQSRLKSRLGEQASPGRQMPRLGENAQDLDEPLEDSRLGEKGLTWARKATLGCQVCVWARKAQMASNNTHIRDYHFTMSPMGQWASDGHKYTDTGPCGLSLHMVCNSRAVRSSGLGGGPCKKASVLRMPSHPNYASGIWHHDMEEDEEEEDEVIELVDIESLVEVIDLVSDSEEEEDPNEGSIIPGIF</sequence>